<dbReference type="PANTHER" id="PTHR36441:SF1">
    <property type="entry name" value="DUF503 DOMAIN-CONTAINING PROTEIN"/>
    <property type="match status" value="1"/>
</dbReference>
<evidence type="ECO:0000313" key="1">
    <source>
        <dbReference type="EMBL" id="HJC48598.1"/>
    </source>
</evidence>
<dbReference type="PANTHER" id="PTHR36441">
    <property type="entry name" value="HYPOTHETICAL CYTOSOLIC PROTEIN"/>
    <property type="match status" value="1"/>
</dbReference>
<reference evidence="1" key="2">
    <citation type="submission" date="2021-04" db="EMBL/GenBank/DDBJ databases">
        <authorList>
            <person name="Gilroy R."/>
        </authorList>
    </citation>
    <scope>NUCLEOTIDE SEQUENCE</scope>
    <source>
        <strain evidence="1">CHK183-5548</strain>
    </source>
</reference>
<dbReference type="AlphaFoldDB" id="A0A9D2T694"/>
<evidence type="ECO:0000313" key="2">
    <source>
        <dbReference type="Proteomes" id="UP000823883"/>
    </source>
</evidence>
<protein>
    <submittedName>
        <fullName evidence="1">DUF503 domain-containing protein</fullName>
    </submittedName>
</protein>
<proteinExistence type="predicted"/>
<sequence>MKVAVMELRLYAPWVHSLKEKRMVVKSLLGKIRSRYAVSAAETGEQDIHQTLVIGVAGIVAHAAQADSMMDDILAFVENSTEAEIVSVEREIR</sequence>
<comment type="caution">
    <text evidence="1">The sequence shown here is derived from an EMBL/GenBank/DDBJ whole genome shotgun (WGS) entry which is preliminary data.</text>
</comment>
<dbReference type="SUPFAM" id="SSF103007">
    <property type="entry name" value="Hypothetical protein TT1725"/>
    <property type="match status" value="1"/>
</dbReference>
<dbReference type="InterPro" id="IPR036746">
    <property type="entry name" value="TT1725-like_sf"/>
</dbReference>
<organism evidence="1 2">
    <name type="scientific">Candidatus Lachnoclostridium pullistercoris</name>
    <dbReference type="NCBI Taxonomy" id="2838632"/>
    <lineage>
        <taxon>Bacteria</taxon>
        <taxon>Bacillati</taxon>
        <taxon>Bacillota</taxon>
        <taxon>Clostridia</taxon>
        <taxon>Lachnospirales</taxon>
        <taxon>Lachnospiraceae</taxon>
    </lineage>
</organism>
<dbReference type="InterPro" id="IPR007546">
    <property type="entry name" value="DUF503"/>
</dbReference>
<dbReference type="Proteomes" id="UP000823883">
    <property type="component" value="Unassembled WGS sequence"/>
</dbReference>
<dbReference type="Gene3D" id="3.30.70.1120">
    <property type="entry name" value="TT1725-like"/>
    <property type="match status" value="1"/>
</dbReference>
<accession>A0A9D2T694</accession>
<name>A0A9D2T694_9FIRM</name>
<reference evidence="1" key="1">
    <citation type="journal article" date="2021" name="PeerJ">
        <title>Extensive microbial diversity within the chicken gut microbiome revealed by metagenomics and culture.</title>
        <authorList>
            <person name="Gilroy R."/>
            <person name="Ravi A."/>
            <person name="Getino M."/>
            <person name="Pursley I."/>
            <person name="Horton D.L."/>
            <person name="Alikhan N.F."/>
            <person name="Baker D."/>
            <person name="Gharbi K."/>
            <person name="Hall N."/>
            <person name="Watson M."/>
            <person name="Adriaenssens E.M."/>
            <person name="Foster-Nyarko E."/>
            <person name="Jarju S."/>
            <person name="Secka A."/>
            <person name="Antonio M."/>
            <person name="Oren A."/>
            <person name="Chaudhuri R.R."/>
            <person name="La Ragione R."/>
            <person name="Hildebrand F."/>
            <person name="Pallen M.J."/>
        </authorList>
    </citation>
    <scope>NUCLEOTIDE SEQUENCE</scope>
    <source>
        <strain evidence="1">CHK183-5548</strain>
    </source>
</reference>
<dbReference type="EMBL" id="DWWL01000072">
    <property type="protein sequence ID" value="HJC48598.1"/>
    <property type="molecule type" value="Genomic_DNA"/>
</dbReference>
<dbReference type="Pfam" id="PF04456">
    <property type="entry name" value="DUF503"/>
    <property type="match status" value="1"/>
</dbReference>
<gene>
    <name evidence="1" type="ORF">IAA04_11150</name>
</gene>